<keyword evidence="2 6" id="KW-0812">Transmembrane</keyword>
<evidence type="ECO:0000256" key="4">
    <source>
        <dbReference type="ARBA" id="ARBA00023136"/>
    </source>
</evidence>
<dbReference type="PIRSF" id="PIRSF006648">
    <property type="entry name" value="DrrB"/>
    <property type="match status" value="1"/>
</dbReference>
<comment type="similarity">
    <text evidence="6">Belongs to the ABC-2 integral membrane protein family.</text>
</comment>
<proteinExistence type="inferred from homology"/>
<evidence type="ECO:0000313" key="8">
    <source>
        <dbReference type="EMBL" id="RJO76844.1"/>
    </source>
</evidence>
<dbReference type="InterPro" id="IPR047817">
    <property type="entry name" value="ABC2_TM_bact-type"/>
</dbReference>
<evidence type="ECO:0000256" key="2">
    <source>
        <dbReference type="ARBA" id="ARBA00022692"/>
    </source>
</evidence>
<feature type="transmembrane region" description="Helical" evidence="6">
    <location>
        <begin position="143"/>
        <end position="166"/>
    </location>
</feature>
<dbReference type="InterPro" id="IPR051784">
    <property type="entry name" value="Nod_factor_ABC_transporter"/>
</dbReference>
<feature type="domain" description="ABC transmembrane type-2" evidence="7">
    <location>
        <begin position="27"/>
        <end position="254"/>
    </location>
</feature>
<dbReference type="PROSITE" id="PS51012">
    <property type="entry name" value="ABC_TM2"/>
    <property type="match status" value="1"/>
</dbReference>
<evidence type="ECO:0000256" key="1">
    <source>
        <dbReference type="ARBA" id="ARBA00004141"/>
    </source>
</evidence>
<comment type="subcellular location">
    <subcellularLocation>
        <location evidence="6">Cell membrane</location>
        <topology evidence="6">Multi-pass membrane protein</topology>
    </subcellularLocation>
    <subcellularLocation>
        <location evidence="1">Membrane</location>
        <topology evidence="1">Multi-pass membrane protein</topology>
    </subcellularLocation>
</comment>
<sequence length="256" mass="27212">MSAATLVLTDSATMLRRNLLHFKRYPAMAFSMIVMPSILLVVFRFVFGGALEKSSGGNYVDYVVPGMLLLVPAYLTAGVAVSVATDTSKGIVNRFRTMAIAPSSMLTGHVIGAMIQAVLGVGFMMAVGFAIGWRPSGDVVDWLAVFGLVIFFSLALSWLAVGMGLVAPNPESASNLPFPILMLPFFGSGLVATDTMPLGLRQFAEYQPFTPLTETVRGLLMGTPIGNSGIIALAWCAGIAIVGYAWSTSVFRKQSN</sequence>
<dbReference type="EMBL" id="QZFU01000016">
    <property type="protein sequence ID" value="RJO76844.1"/>
    <property type="molecule type" value="Genomic_DNA"/>
</dbReference>
<evidence type="ECO:0000256" key="3">
    <source>
        <dbReference type="ARBA" id="ARBA00022989"/>
    </source>
</evidence>
<evidence type="ECO:0000313" key="9">
    <source>
        <dbReference type="Proteomes" id="UP000266677"/>
    </source>
</evidence>
<feature type="transmembrane region" description="Helical" evidence="6">
    <location>
        <begin position="220"/>
        <end position="246"/>
    </location>
</feature>
<feature type="transmembrane region" description="Helical" evidence="6">
    <location>
        <begin position="67"/>
        <end position="85"/>
    </location>
</feature>
<keyword evidence="9" id="KW-1185">Reference proteome</keyword>
<dbReference type="PANTHER" id="PTHR43229:SF2">
    <property type="entry name" value="NODULATION PROTEIN J"/>
    <property type="match status" value="1"/>
</dbReference>
<feature type="transmembrane region" description="Helical" evidence="6">
    <location>
        <begin position="178"/>
        <end position="200"/>
    </location>
</feature>
<keyword evidence="6" id="KW-1003">Cell membrane</keyword>
<keyword evidence="6" id="KW-0813">Transport</keyword>
<keyword evidence="4 6" id="KW-0472">Membrane</keyword>
<dbReference type="OrthoDB" id="670210at2"/>
<evidence type="ECO:0000256" key="6">
    <source>
        <dbReference type="RuleBase" id="RU361157"/>
    </source>
</evidence>
<keyword evidence="5" id="KW-0046">Antibiotic resistance</keyword>
<organism evidence="8 9">
    <name type="scientific">Nocardia panacis</name>
    <dbReference type="NCBI Taxonomy" id="2340916"/>
    <lineage>
        <taxon>Bacteria</taxon>
        <taxon>Bacillati</taxon>
        <taxon>Actinomycetota</taxon>
        <taxon>Actinomycetes</taxon>
        <taxon>Mycobacteriales</taxon>
        <taxon>Nocardiaceae</taxon>
        <taxon>Nocardia</taxon>
    </lineage>
</organism>
<dbReference type="Pfam" id="PF01061">
    <property type="entry name" value="ABC2_membrane"/>
    <property type="match status" value="1"/>
</dbReference>
<comment type="caution">
    <text evidence="8">The sequence shown here is derived from an EMBL/GenBank/DDBJ whole genome shotgun (WGS) entry which is preliminary data.</text>
</comment>
<reference evidence="8 9" key="1">
    <citation type="submission" date="2018-09" db="EMBL/GenBank/DDBJ databases">
        <title>YIM PH21274 draft genome.</title>
        <authorList>
            <person name="Miao C."/>
        </authorList>
    </citation>
    <scope>NUCLEOTIDE SEQUENCE [LARGE SCALE GENOMIC DNA]</scope>
    <source>
        <strain evidence="8 9">YIM PH 21724</strain>
    </source>
</reference>
<dbReference type="GO" id="GO:0046677">
    <property type="term" value="P:response to antibiotic"/>
    <property type="evidence" value="ECO:0007669"/>
    <property type="project" value="UniProtKB-KW"/>
</dbReference>
<dbReference type="InterPro" id="IPR013525">
    <property type="entry name" value="ABC2_TM"/>
</dbReference>
<keyword evidence="3 6" id="KW-1133">Transmembrane helix</keyword>
<feature type="transmembrane region" description="Helical" evidence="6">
    <location>
        <begin position="25"/>
        <end position="47"/>
    </location>
</feature>
<protein>
    <recommendedName>
        <fullName evidence="6">Transport permease protein</fullName>
    </recommendedName>
</protein>
<dbReference type="GO" id="GO:0140359">
    <property type="term" value="F:ABC-type transporter activity"/>
    <property type="evidence" value="ECO:0007669"/>
    <property type="project" value="InterPro"/>
</dbReference>
<dbReference type="InterPro" id="IPR000412">
    <property type="entry name" value="ABC_2_transport"/>
</dbReference>
<dbReference type="AlphaFoldDB" id="A0A3A4KJL2"/>
<name>A0A3A4KJL2_9NOCA</name>
<dbReference type="Proteomes" id="UP000266677">
    <property type="component" value="Unassembled WGS sequence"/>
</dbReference>
<dbReference type="GO" id="GO:0043190">
    <property type="term" value="C:ATP-binding cassette (ABC) transporter complex"/>
    <property type="evidence" value="ECO:0007669"/>
    <property type="project" value="InterPro"/>
</dbReference>
<gene>
    <name evidence="8" type="ORF">D5S18_11510</name>
</gene>
<dbReference type="RefSeq" id="WP_120039765.1">
    <property type="nucleotide sequence ID" value="NZ_QZFU01000016.1"/>
</dbReference>
<accession>A0A3A4KJL2</accession>
<feature type="transmembrane region" description="Helical" evidence="6">
    <location>
        <begin position="106"/>
        <end position="131"/>
    </location>
</feature>
<dbReference type="PANTHER" id="PTHR43229">
    <property type="entry name" value="NODULATION PROTEIN J"/>
    <property type="match status" value="1"/>
</dbReference>
<evidence type="ECO:0000256" key="5">
    <source>
        <dbReference type="ARBA" id="ARBA00023251"/>
    </source>
</evidence>
<evidence type="ECO:0000259" key="7">
    <source>
        <dbReference type="PROSITE" id="PS51012"/>
    </source>
</evidence>